<keyword evidence="1" id="KW-0732">Signal</keyword>
<keyword evidence="3" id="KW-1185">Reference proteome</keyword>
<gene>
    <name evidence="2" type="ORF">ARMGADRAFT_1022458</name>
</gene>
<accession>A0A2H3E8Z0</accession>
<dbReference type="Proteomes" id="UP000217790">
    <property type="component" value="Unassembled WGS sequence"/>
</dbReference>
<organism evidence="2 3">
    <name type="scientific">Armillaria gallica</name>
    <name type="common">Bulbous honey fungus</name>
    <name type="synonym">Armillaria bulbosa</name>
    <dbReference type="NCBI Taxonomy" id="47427"/>
    <lineage>
        <taxon>Eukaryota</taxon>
        <taxon>Fungi</taxon>
        <taxon>Dikarya</taxon>
        <taxon>Basidiomycota</taxon>
        <taxon>Agaricomycotina</taxon>
        <taxon>Agaricomycetes</taxon>
        <taxon>Agaricomycetidae</taxon>
        <taxon>Agaricales</taxon>
        <taxon>Marasmiineae</taxon>
        <taxon>Physalacriaceae</taxon>
        <taxon>Armillaria</taxon>
    </lineage>
</organism>
<dbReference type="InParanoid" id="A0A2H3E8Z0"/>
<reference evidence="3" key="1">
    <citation type="journal article" date="2017" name="Nat. Ecol. Evol.">
        <title>Genome expansion and lineage-specific genetic innovations in the forest pathogenic fungi Armillaria.</title>
        <authorList>
            <person name="Sipos G."/>
            <person name="Prasanna A.N."/>
            <person name="Walter M.C."/>
            <person name="O'Connor E."/>
            <person name="Balint B."/>
            <person name="Krizsan K."/>
            <person name="Kiss B."/>
            <person name="Hess J."/>
            <person name="Varga T."/>
            <person name="Slot J."/>
            <person name="Riley R."/>
            <person name="Boka B."/>
            <person name="Rigling D."/>
            <person name="Barry K."/>
            <person name="Lee J."/>
            <person name="Mihaltcheva S."/>
            <person name="LaButti K."/>
            <person name="Lipzen A."/>
            <person name="Waldron R."/>
            <person name="Moloney N.M."/>
            <person name="Sperisen C."/>
            <person name="Kredics L."/>
            <person name="Vagvoelgyi C."/>
            <person name="Patrignani A."/>
            <person name="Fitzpatrick D."/>
            <person name="Nagy I."/>
            <person name="Doyle S."/>
            <person name="Anderson J.B."/>
            <person name="Grigoriev I.V."/>
            <person name="Gueldener U."/>
            <person name="Muensterkoetter M."/>
            <person name="Nagy L.G."/>
        </authorList>
    </citation>
    <scope>NUCLEOTIDE SEQUENCE [LARGE SCALE GENOMIC DNA]</scope>
    <source>
        <strain evidence="3">Ar21-2</strain>
    </source>
</reference>
<feature type="signal peptide" evidence="1">
    <location>
        <begin position="1"/>
        <end position="30"/>
    </location>
</feature>
<dbReference type="AlphaFoldDB" id="A0A2H3E8Z0"/>
<evidence type="ECO:0000256" key="1">
    <source>
        <dbReference type="SAM" id="SignalP"/>
    </source>
</evidence>
<name>A0A2H3E8Z0_ARMGA</name>
<sequence>MLAAYNSHTHSLSSLPSLLFLLLAIRRLLSKATLSEEIELDTLSVTVLDTQMALTTTVLIQGPEASNPQQVTFAHLGSWVTLVGYINREGTLLRAEVILSRGNFNVSVGYNFGEHVSLVLELTVLKNGDVRIIGGDIGLSFGSVFQAQYHFIH</sequence>
<evidence type="ECO:0000313" key="3">
    <source>
        <dbReference type="Proteomes" id="UP000217790"/>
    </source>
</evidence>
<protein>
    <submittedName>
        <fullName evidence="2">Uncharacterized protein</fullName>
    </submittedName>
</protein>
<evidence type="ECO:0000313" key="2">
    <source>
        <dbReference type="EMBL" id="PBL03900.1"/>
    </source>
</evidence>
<dbReference type="EMBL" id="KZ293644">
    <property type="protein sequence ID" value="PBL03900.1"/>
    <property type="molecule type" value="Genomic_DNA"/>
</dbReference>
<feature type="chain" id="PRO_5013944163" evidence="1">
    <location>
        <begin position="31"/>
        <end position="153"/>
    </location>
</feature>
<dbReference type="OrthoDB" id="3093288at2759"/>
<proteinExistence type="predicted"/>